<dbReference type="SMART" id="SM00052">
    <property type="entry name" value="EAL"/>
    <property type="match status" value="1"/>
</dbReference>
<evidence type="ECO:0000259" key="3">
    <source>
        <dbReference type="PROSITE" id="PS50887"/>
    </source>
</evidence>
<dbReference type="AlphaFoldDB" id="A0A401JI06"/>
<dbReference type="GO" id="GO:0071732">
    <property type="term" value="P:cellular response to nitric oxide"/>
    <property type="evidence" value="ECO:0007669"/>
    <property type="project" value="UniProtKB-ARBA"/>
</dbReference>
<dbReference type="GO" id="GO:0071111">
    <property type="term" value="F:cyclic-guanylate-specific phosphodiesterase activity"/>
    <property type="evidence" value="ECO:0007669"/>
    <property type="project" value="UniProtKB-EC"/>
</dbReference>
<dbReference type="InterPro" id="IPR000160">
    <property type="entry name" value="GGDEF_dom"/>
</dbReference>
<dbReference type="NCBIfam" id="TIGR00254">
    <property type="entry name" value="GGDEF"/>
    <property type="match status" value="1"/>
</dbReference>
<dbReference type="InterPro" id="IPR046342">
    <property type="entry name" value="CBS_dom_sf"/>
</dbReference>
<evidence type="ECO:0000313" key="5">
    <source>
        <dbReference type="Proteomes" id="UP000286806"/>
    </source>
</evidence>
<dbReference type="EMBL" id="BGOW01000087">
    <property type="protein sequence ID" value="GBL47723.1"/>
    <property type="molecule type" value="Genomic_DNA"/>
</dbReference>
<dbReference type="Pfam" id="PF00990">
    <property type="entry name" value="GGDEF"/>
    <property type="match status" value="1"/>
</dbReference>
<feature type="domain" description="EAL" evidence="2">
    <location>
        <begin position="301"/>
        <end position="555"/>
    </location>
</feature>
<proteinExistence type="predicted"/>
<dbReference type="Gene3D" id="3.10.580.10">
    <property type="entry name" value="CBS-domain"/>
    <property type="match status" value="1"/>
</dbReference>
<reference evidence="4 5" key="1">
    <citation type="journal article" date="2019" name="Front. Microbiol.">
        <title>Genomes of Neutrophilic Sulfur-Oxidizing Chemolithoautotrophs Representing 9 Proteobacterial Species From 8 Genera.</title>
        <authorList>
            <person name="Watanabe T."/>
            <person name="Kojima H."/>
            <person name="Umezawa K."/>
            <person name="Hori C."/>
            <person name="Takasuka T.E."/>
            <person name="Kato Y."/>
            <person name="Fukui M."/>
        </authorList>
    </citation>
    <scope>NUCLEOTIDE SEQUENCE [LARGE SCALE GENOMIC DNA]</scope>
    <source>
        <strain evidence="4 5">TTN</strain>
    </source>
</reference>
<dbReference type="SMART" id="SM00267">
    <property type="entry name" value="GGDEF"/>
    <property type="match status" value="1"/>
</dbReference>
<protein>
    <submittedName>
        <fullName evidence="4">Diguanylate cyclase/phosphodiesterase</fullName>
    </submittedName>
</protein>
<dbReference type="InterPro" id="IPR035919">
    <property type="entry name" value="EAL_sf"/>
</dbReference>
<dbReference type="FunFam" id="3.20.20.450:FF:000001">
    <property type="entry name" value="Cyclic di-GMP phosphodiesterase yahA"/>
    <property type="match status" value="1"/>
</dbReference>
<dbReference type="SUPFAM" id="SSF55073">
    <property type="entry name" value="Nucleotide cyclase"/>
    <property type="match status" value="1"/>
</dbReference>
<dbReference type="SUPFAM" id="SSF54631">
    <property type="entry name" value="CBS-domain pair"/>
    <property type="match status" value="1"/>
</dbReference>
<dbReference type="InterPro" id="IPR001633">
    <property type="entry name" value="EAL_dom"/>
</dbReference>
<dbReference type="InterPro" id="IPR029787">
    <property type="entry name" value="Nucleotide_cyclase"/>
</dbReference>
<dbReference type="PANTHER" id="PTHR44757">
    <property type="entry name" value="DIGUANYLATE CYCLASE DGCP"/>
    <property type="match status" value="1"/>
</dbReference>
<dbReference type="InterPro" id="IPR052155">
    <property type="entry name" value="Biofilm_reg_signaling"/>
</dbReference>
<dbReference type="Pfam" id="PF00563">
    <property type="entry name" value="EAL"/>
    <property type="match status" value="1"/>
</dbReference>
<dbReference type="CDD" id="cd01948">
    <property type="entry name" value="EAL"/>
    <property type="match status" value="1"/>
</dbReference>
<organism evidence="4 5">
    <name type="scientific">Sulfuriferula multivorans</name>
    <dbReference type="NCBI Taxonomy" id="1559896"/>
    <lineage>
        <taxon>Bacteria</taxon>
        <taxon>Pseudomonadati</taxon>
        <taxon>Pseudomonadota</taxon>
        <taxon>Betaproteobacteria</taxon>
        <taxon>Nitrosomonadales</taxon>
        <taxon>Sulfuricellaceae</taxon>
        <taxon>Sulfuriferula</taxon>
    </lineage>
</organism>
<evidence type="ECO:0000256" key="1">
    <source>
        <dbReference type="ARBA" id="ARBA00051114"/>
    </source>
</evidence>
<dbReference type="InterPro" id="IPR043128">
    <property type="entry name" value="Rev_trsase/Diguanyl_cyclase"/>
</dbReference>
<dbReference type="SUPFAM" id="SSF141868">
    <property type="entry name" value="EAL domain-like"/>
    <property type="match status" value="1"/>
</dbReference>
<gene>
    <name evidence="4" type="ORF">SFMTTN_3565</name>
</gene>
<comment type="catalytic activity">
    <reaction evidence="1">
        <text>3',3'-c-di-GMP + H2O = 5'-phosphoguanylyl(3'-&gt;5')guanosine + H(+)</text>
        <dbReference type="Rhea" id="RHEA:24902"/>
        <dbReference type="ChEBI" id="CHEBI:15377"/>
        <dbReference type="ChEBI" id="CHEBI:15378"/>
        <dbReference type="ChEBI" id="CHEBI:58754"/>
        <dbReference type="ChEBI" id="CHEBI:58805"/>
        <dbReference type="EC" id="3.1.4.52"/>
    </reaction>
    <physiologicalReaction direction="left-to-right" evidence="1">
        <dbReference type="Rhea" id="RHEA:24903"/>
    </physiologicalReaction>
</comment>
<dbReference type="PANTHER" id="PTHR44757:SF2">
    <property type="entry name" value="BIOFILM ARCHITECTURE MAINTENANCE PROTEIN MBAA"/>
    <property type="match status" value="1"/>
</dbReference>
<feature type="domain" description="GGDEF" evidence="3">
    <location>
        <begin position="159"/>
        <end position="292"/>
    </location>
</feature>
<dbReference type="Gene3D" id="3.30.70.270">
    <property type="match status" value="1"/>
</dbReference>
<dbReference type="PROSITE" id="PS50883">
    <property type="entry name" value="EAL"/>
    <property type="match status" value="1"/>
</dbReference>
<keyword evidence="5" id="KW-1185">Reference proteome</keyword>
<dbReference type="Gene3D" id="3.20.20.450">
    <property type="entry name" value="EAL domain"/>
    <property type="match status" value="1"/>
</dbReference>
<accession>A0A401JI06</accession>
<comment type="caution">
    <text evidence="4">The sequence shown here is derived from an EMBL/GenBank/DDBJ whole genome shotgun (WGS) entry which is preliminary data.</text>
</comment>
<evidence type="ECO:0000259" key="2">
    <source>
        <dbReference type="PROSITE" id="PS50883"/>
    </source>
</evidence>
<dbReference type="FunFam" id="3.30.70.270:FF:000001">
    <property type="entry name" value="Diguanylate cyclase domain protein"/>
    <property type="match status" value="1"/>
</dbReference>
<dbReference type="CDD" id="cd01949">
    <property type="entry name" value="GGDEF"/>
    <property type="match status" value="1"/>
</dbReference>
<dbReference type="PROSITE" id="PS50887">
    <property type="entry name" value="GGDEF"/>
    <property type="match status" value="1"/>
</dbReference>
<dbReference type="Proteomes" id="UP000286806">
    <property type="component" value="Unassembled WGS sequence"/>
</dbReference>
<name>A0A401JI06_9PROT</name>
<sequence>MDIVNRFLDEESLYALPVVDSANKAITLLDRHIFLEFFSRPYVREVYGNKTIVHFLNTKQMTYQTKTPIMVDAASSIDDVAQIIIDAGMQHMVSGFIVTQNEQYAGIANGHDLLQDITRRKQDELYYLAHYDQLTKIPNRMLFNDRLTQACREAVRKDTLVGLLFIDVDRFKQINDSMGHRFGDMLLVALAERLQSCARDCDTVGRLGGDEFAILMDTPQDAGSISMLSKRVVDSMREPFQVMGKELYVTVSVGTSIFPSDDAEIDGLFAKADTAMYEAKTKGRNGFQEYIPGLSIYSPDRMSLESDLRAALRNNEFVLHYQPQICLATNQVVGVEALIRWRHPKHGLLSPVHFIPTAEENGLIVEIGRWVLREACRQCRQWIDAHHATLRVSINISALEFRQADFVEQVRAILNETGIAPSHIELELTESIVMHNVGAVLAILNELKRMGIFLAIDDFGTGFSSLNYLRRFPIDRLKIDQSFVQGIDHIPANESIVRAITSLAHNLSMEVVAEGAESDAELAILMACQCNEAQGYWFAKPMPADDVMPWVAAWEDRKAD</sequence>
<evidence type="ECO:0000313" key="4">
    <source>
        <dbReference type="EMBL" id="GBL47723.1"/>
    </source>
</evidence>